<dbReference type="RefSeq" id="XP_012178759.1">
    <property type="nucleotide sequence ID" value="XM_012323369.1"/>
</dbReference>
<name>J4I8I6_9APHY</name>
<dbReference type="CDD" id="cd12148">
    <property type="entry name" value="fungal_TF_MHR"/>
    <property type="match status" value="1"/>
</dbReference>
<dbReference type="AlphaFoldDB" id="J4I8I6"/>
<dbReference type="GeneID" id="24094387"/>
<dbReference type="InParanoid" id="J4I8I6"/>
<protein>
    <recommendedName>
        <fullName evidence="8">Transcription factor domain-containing protein</fullName>
    </recommendedName>
</protein>
<keyword evidence="7" id="KW-1185">Reference proteome</keyword>
<evidence type="ECO:0000256" key="2">
    <source>
        <dbReference type="ARBA" id="ARBA00022723"/>
    </source>
</evidence>
<dbReference type="Proteomes" id="UP000006352">
    <property type="component" value="Unassembled WGS sequence"/>
</dbReference>
<proteinExistence type="predicted"/>
<dbReference type="STRING" id="599839.J4I8I6"/>
<dbReference type="GO" id="GO:0046872">
    <property type="term" value="F:metal ion binding"/>
    <property type="evidence" value="ECO:0007669"/>
    <property type="project" value="UniProtKB-KW"/>
</dbReference>
<evidence type="ECO:0000256" key="4">
    <source>
        <dbReference type="ARBA" id="ARBA00023163"/>
    </source>
</evidence>
<keyword evidence="4" id="KW-0804">Transcription</keyword>
<organism evidence="6 7">
    <name type="scientific">Fibroporia radiculosa</name>
    <dbReference type="NCBI Taxonomy" id="599839"/>
    <lineage>
        <taxon>Eukaryota</taxon>
        <taxon>Fungi</taxon>
        <taxon>Dikarya</taxon>
        <taxon>Basidiomycota</taxon>
        <taxon>Agaricomycotina</taxon>
        <taxon>Agaricomycetes</taxon>
        <taxon>Polyporales</taxon>
        <taxon>Fibroporiaceae</taxon>
        <taxon>Fibroporia</taxon>
    </lineage>
</organism>
<dbReference type="PANTHER" id="PTHR47338">
    <property type="entry name" value="ZN(II)2CYS6 TRANSCRIPTION FACTOR (EUROFUNG)-RELATED"/>
    <property type="match status" value="1"/>
</dbReference>
<dbReference type="PANTHER" id="PTHR47338:SF29">
    <property type="entry name" value="ZN(2)-C6 FUNGAL-TYPE DOMAIN-CONTAINING PROTEIN"/>
    <property type="match status" value="1"/>
</dbReference>
<keyword evidence="3" id="KW-0805">Transcription regulation</keyword>
<evidence type="ECO:0000256" key="3">
    <source>
        <dbReference type="ARBA" id="ARBA00023015"/>
    </source>
</evidence>
<evidence type="ECO:0008006" key="8">
    <source>
        <dbReference type="Google" id="ProtNLM"/>
    </source>
</evidence>
<evidence type="ECO:0000313" key="7">
    <source>
        <dbReference type="Proteomes" id="UP000006352"/>
    </source>
</evidence>
<dbReference type="EMBL" id="HE796933">
    <property type="protein sequence ID" value="CCL99476.1"/>
    <property type="molecule type" value="Genomic_DNA"/>
</dbReference>
<dbReference type="OrthoDB" id="2309723at2759"/>
<dbReference type="InterPro" id="IPR050815">
    <property type="entry name" value="TF_fung"/>
</dbReference>
<dbReference type="HOGENOM" id="CLU_963238_0_0_1"/>
<sequence length="289" mass="31537">MTLDLPQPKDAIEEGERISAFWYAFILDQIWSSASQMPPQMDTMSGVQIDTPWPLRTEDYEAGILATNMRSSRTVESFLCETIALPPHATSIVALHVQASALFGRAAFLAGRWSSSTNMDRLAAEFATLDRVIDHFIAGLAPIEICAEQDIAQMLLTHTLASVATIQLHLKMDSAEGLAESRAVAAARAAAAVLDGVSLAQLKFVDPVLAILWRTVCRVLVDEMLRLRSVYIGASMYGNQQLQYAQAERAKLLSAVNKVMVAMMSLGHTSVLMATQCAKIQQDLARVGQ</sequence>
<evidence type="ECO:0000313" key="6">
    <source>
        <dbReference type="EMBL" id="CCL99476.1"/>
    </source>
</evidence>
<evidence type="ECO:0000256" key="1">
    <source>
        <dbReference type="ARBA" id="ARBA00004123"/>
    </source>
</evidence>
<keyword evidence="2" id="KW-0479">Metal-binding</keyword>
<accession>J4I8I6</accession>
<gene>
    <name evidence="6" type="ORF">FIBRA_01494</name>
</gene>
<dbReference type="GO" id="GO:0000981">
    <property type="term" value="F:DNA-binding transcription factor activity, RNA polymerase II-specific"/>
    <property type="evidence" value="ECO:0007669"/>
    <property type="project" value="InterPro"/>
</dbReference>
<keyword evidence="5" id="KW-0539">Nucleus</keyword>
<dbReference type="GO" id="GO:0005634">
    <property type="term" value="C:nucleus"/>
    <property type="evidence" value="ECO:0007669"/>
    <property type="project" value="UniProtKB-SubCell"/>
</dbReference>
<reference evidence="6 7" key="1">
    <citation type="journal article" date="2012" name="Appl. Environ. Microbiol.">
        <title>Short-read sequencing for genomic analysis of the brown rot fungus Fibroporia radiculosa.</title>
        <authorList>
            <person name="Tang J.D."/>
            <person name="Perkins A.D."/>
            <person name="Sonstegard T.S."/>
            <person name="Schroeder S.G."/>
            <person name="Burgess S.C."/>
            <person name="Diehl S.V."/>
        </authorList>
    </citation>
    <scope>NUCLEOTIDE SEQUENCE [LARGE SCALE GENOMIC DNA]</scope>
    <source>
        <strain evidence="6 7">TFFH 294</strain>
    </source>
</reference>
<evidence type="ECO:0000256" key="5">
    <source>
        <dbReference type="ARBA" id="ARBA00023242"/>
    </source>
</evidence>
<comment type="subcellular location">
    <subcellularLocation>
        <location evidence="1">Nucleus</location>
    </subcellularLocation>
</comment>